<gene>
    <name evidence="1" type="ORF">EcWSU1_02658</name>
</gene>
<accession>G8LFA8</accession>
<dbReference type="Proteomes" id="UP000007838">
    <property type="component" value="Chromosome"/>
</dbReference>
<dbReference type="InterPro" id="IPR012676">
    <property type="entry name" value="TGS-like"/>
</dbReference>
<reference evidence="1 2" key="1">
    <citation type="journal article" date="2011" name="Stand. Genomic Sci.">
        <title>Complete genome of the onion pathogen Enterobacter cloacae EcWSU1.</title>
        <authorList>
            <person name="Humann J.L."/>
            <person name="Wildung M."/>
            <person name="Cheng C.H."/>
            <person name="Lee T."/>
            <person name="Stewart J.E."/>
            <person name="Drew J.C."/>
            <person name="Triplett E.W."/>
            <person name="Main D."/>
            <person name="Schroeder B.K."/>
        </authorList>
    </citation>
    <scope>NUCLEOTIDE SEQUENCE [LARGE SCALE GENOMIC DNA]</scope>
    <source>
        <strain evidence="1 2">EcWSU1</strain>
    </source>
</reference>
<dbReference type="AlphaFoldDB" id="G8LFA8"/>
<dbReference type="HOGENOM" id="CLU_3167607_0_0_6"/>
<dbReference type="KEGG" id="eec:EcWSU1_02658"/>
<proteinExistence type="predicted"/>
<protein>
    <submittedName>
        <fullName evidence="1">Uncharacterized protein</fullName>
    </submittedName>
</protein>
<dbReference type="SUPFAM" id="SSF81271">
    <property type="entry name" value="TGS-like"/>
    <property type="match status" value="1"/>
</dbReference>
<name>G8LFA8_9ENTR</name>
<dbReference type="EMBL" id="CP002886">
    <property type="protein sequence ID" value="AEW74092.1"/>
    <property type="molecule type" value="Genomic_DNA"/>
</dbReference>
<organism evidence="1 2">
    <name type="scientific">Enterobacter ludwigii</name>
    <dbReference type="NCBI Taxonomy" id="299767"/>
    <lineage>
        <taxon>Bacteria</taxon>
        <taxon>Pseudomonadati</taxon>
        <taxon>Pseudomonadota</taxon>
        <taxon>Gammaproteobacteria</taxon>
        <taxon>Enterobacterales</taxon>
        <taxon>Enterobacteriaceae</taxon>
        <taxon>Enterobacter</taxon>
        <taxon>Enterobacter cloacae complex</taxon>
    </lineage>
</organism>
<evidence type="ECO:0000313" key="2">
    <source>
        <dbReference type="Proteomes" id="UP000007838"/>
    </source>
</evidence>
<evidence type="ECO:0000313" key="1">
    <source>
        <dbReference type="EMBL" id="AEW74092.1"/>
    </source>
</evidence>
<sequence length="47" mass="5413">MLSCTSKILRVRVSKVRQEEARMPVEGKDYIVKDGDVVNILLTFDLF</sequence>
<dbReference type="Gene3D" id="3.10.20.30">
    <property type="match status" value="1"/>
</dbReference>
<dbReference type="InterPro" id="IPR012675">
    <property type="entry name" value="Beta-grasp_dom_sf"/>
</dbReference>